<protein>
    <submittedName>
        <fullName evidence="2">Uncharacterized protein</fullName>
    </submittedName>
</protein>
<dbReference type="Proteomes" id="UP000184286">
    <property type="component" value="Unassembled WGS sequence"/>
</dbReference>
<feature type="region of interest" description="Disordered" evidence="1">
    <location>
        <begin position="1"/>
        <end position="25"/>
    </location>
</feature>
<dbReference type="EMBL" id="MPOH02000016">
    <property type="protein sequence ID" value="OQD53550.1"/>
    <property type="molecule type" value="Genomic_DNA"/>
</dbReference>
<name>A0A1V6MM28_9ACTN</name>
<proteinExistence type="predicted"/>
<reference evidence="3" key="1">
    <citation type="submission" date="2016-11" db="EMBL/GenBank/DDBJ databases">
        <authorList>
            <person name="Schniete J.K."/>
            <person name="Salih T."/>
            <person name="Algora Gallardo L."/>
            <person name="Martinez Fernandez S."/>
            <person name="Herron P.R."/>
        </authorList>
    </citation>
    <scope>NUCLEOTIDE SEQUENCE [LARGE SCALE GENOMIC DNA]</scope>
    <source>
        <strain evidence="3">DSM 41896</strain>
    </source>
</reference>
<gene>
    <name evidence="2" type="ORF">BM536_024825</name>
</gene>
<comment type="caution">
    <text evidence="2">The sequence shown here is derived from an EMBL/GenBank/DDBJ whole genome shotgun (WGS) entry which is preliminary data.</text>
</comment>
<feature type="region of interest" description="Disordered" evidence="1">
    <location>
        <begin position="67"/>
        <end position="129"/>
    </location>
</feature>
<dbReference type="AlphaFoldDB" id="A0A1V6MM28"/>
<feature type="compositionally biased region" description="Basic and acidic residues" evidence="1">
    <location>
        <begin position="1"/>
        <end position="21"/>
    </location>
</feature>
<reference evidence="2 3" key="2">
    <citation type="submission" date="2017-02" db="EMBL/GenBank/DDBJ databases">
        <title>Draft genome sequence of Streptomyces phaeoluteigriseus type strain DSM41896.</title>
        <authorList>
            <person name="Salih T.S."/>
            <person name="Algora Gallardo L."/>
            <person name="Melo Santos T."/>
            <person name="Filgueira Martinez S."/>
            <person name="Herron P.R."/>
        </authorList>
    </citation>
    <scope>NUCLEOTIDE SEQUENCE [LARGE SCALE GENOMIC DNA]</scope>
    <source>
        <strain evidence="2 3">DSM 41896</strain>
    </source>
</reference>
<sequence length="129" mass="14762">MGDLASRHAYDVNSRADESCRHSKLGPPVAAQVPLVAGENGENTCSRRFAEQVMQWFDDRGLPYGPDLEHLGPLHRSVPDLGPRRDPTAYGIGLRDRPRALNGWHRHHRTTRDRQGHAHHRNHRNHRNH</sequence>
<feature type="compositionally biased region" description="Basic residues" evidence="1">
    <location>
        <begin position="104"/>
        <end position="129"/>
    </location>
</feature>
<accession>A0A1V6MM28</accession>
<dbReference type="STRING" id="114686.BM536_024825"/>
<organism evidence="2 3">
    <name type="scientific">Streptomyces phaeoluteigriseus</name>
    <dbReference type="NCBI Taxonomy" id="114686"/>
    <lineage>
        <taxon>Bacteria</taxon>
        <taxon>Bacillati</taxon>
        <taxon>Actinomycetota</taxon>
        <taxon>Actinomycetes</taxon>
        <taxon>Kitasatosporales</taxon>
        <taxon>Streptomycetaceae</taxon>
        <taxon>Streptomyces</taxon>
        <taxon>Streptomyces aurantiacus group</taxon>
    </lineage>
</organism>
<evidence type="ECO:0000313" key="2">
    <source>
        <dbReference type="EMBL" id="OQD53550.1"/>
    </source>
</evidence>
<evidence type="ECO:0000256" key="1">
    <source>
        <dbReference type="SAM" id="MobiDB-lite"/>
    </source>
</evidence>
<dbReference type="OrthoDB" id="182870at2"/>
<evidence type="ECO:0000313" key="3">
    <source>
        <dbReference type="Proteomes" id="UP000184286"/>
    </source>
</evidence>